<evidence type="ECO:0000256" key="14">
    <source>
        <dbReference type="ARBA" id="ARBA00032102"/>
    </source>
</evidence>
<dbReference type="InterPro" id="IPR006638">
    <property type="entry name" value="Elp3/MiaA/NifB-like_rSAM"/>
</dbReference>
<dbReference type="SFLD" id="SFLDS00029">
    <property type="entry name" value="Radical_SAM"/>
    <property type="match status" value="1"/>
</dbReference>
<dbReference type="GO" id="GO:0051539">
    <property type="term" value="F:4 iron, 4 sulfur cluster binding"/>
    <property type="evidence" value="ECO:0007669"/>
    <property type="project" value="UniProtKB-KW"/>
</dbReference>
<keyword evidence="12" id="KW-0456">Lyase</keyword>
<dbReference type="PROSITE" id="PS01305">
    <property type="entry name" value="MOAA_NIFB_PQQE"/>
    <property type="match status" value="1"/>
</dbReference>
<dbReference type="SFLD" id="SFLDG01068">
    <property type="entry name" value="FeMo_cofactor_biosynthesis_pro"/>
    <property type="match status" value="1"/>
</dbReference>
<evidence type="ECO:0000256" key="13">
    <source>
        <dbReference type="ARBA" id="ARBA00030926"/>
    </source>
</evidence>
<reference evidence="16 17" key="1">
    <citation type="submission" date="2016-10" db="EMBL/GenBank/DDBJ databases">
        <authorList>
            <person name="de Groot N.N."/>
        </authorList>
    </citation>
    <scope>NUCLEOTIDE SEQUENCE [LARGE SCALE GENOMIC DNA]</scope>
    <source>
        <strain evidence="16 17">DSM 9236</strain>
    </source>
</reference>
<keyword evidence="17" id="KW-1185">Reference proteome</keyword>
<evidence type="ECO:0000256" key="5">
    <source>
        <dbReference type="ARBA" id="ARBA00021702"/>
    </source>
</evidence>
<dbReference type="RefSeq" id="WP_177205846.1">
    <property type="nucleotide sequence ID" value="NZ_FONL01000001.1"/>
</dbReference>
<keyword evidence="8" id="KW-0479">Metal-binding</keyword>
<dbReference type="PANTHER" id="PTHR43787:SF13">
    <property type="entry name" value="FEMO COFACTOR BIOSYNTHESIS PROTEIN NIFB"/>
    <property type="match status" value="1"/>
</dbReference>
<dbReference type="InterPro" id="IPR013785">
    <property type="entry name" value="Aldolase_TIM"/>
</dbReference>
<evidence type="ECO:0000256" key="9">
    <source>
        <dbReference type="ARBA" id="ARBA00023004"/>
    </source>
</evidence>
<dbReference type="Pfam" id="PF04055">
    <property type="entry name" value="Radical_SAM"/>
    <property type="match status" value="1"/>
</dbReference>
<dbReference type="SMART" id="SM00729">
    <property type="entry name" value="Elp3"/>
    <property type="match status" value="1"/>
</dbReference>
<proteinExistence type="inferred from homology"/>
<comment type="similarity">
    <text evidence="4">Belongs to the radical SAM superfamily. NifB family.</text>
</comment>
<dbReference type="CDD" id="cd01335">
    <property type="entry name" value="Radical_SAM"/>
    <property type="match status" value="1"/>
</dbReference>
<feature type="domain" description="Radical SAM core" evidence="15">
    <location>
        <begin position="34"/>
        <end position="280"/>
    </location>
</feature>
<evidence type="ECO:0000256" key="3">
    <source>
        <dbReference type="ARBA" id="ARBA00005155"/>
    </source>
</evidence>
<dbReference type="InterPro" id="IPR007197">
    <property type="entry name" value="rSAM"/>
</dbReference>
<evidence type="ECO:0000256" key="7">
    <source>
        <dbReference type="ARBA" id="ARBA00022691"/>
    </source>
</evidence>
<organism evidence="16 17">
    <name type="scientific">Succiniclasticum ruminis DSM 9236</name>
    <dbReference type="NCBI Taxonomy" id="1123323"/>
    <lineage>
        <taxon>Bacteria</taxon>
        <taxon>Bacillati</taxon>
        <taxon>Bacillota</taxon>
        <taxon>Negativicutes</taxon>
        <taxon>Acidaminococcales</taxon>
        <taxon>Acidaminococcaceae</taxon>
        <taxon>Succiniclasticum</taxon>
    </lineage>
</organism>
<dbReference type="EMBL" id="FONL01000001">
    <property type="protein sequence ID" value="SFE09062.1"/>
    <property type="molecule type" value="Genomic_DNA"/>
</dbReference>
<dbReference type="GO" id="GO:0016829">
    <property type="term" value="F:lyase activity"/>
    <property type="evidence" value="ECO:0007669"/>
    <property type="project" value="UniProtKB-KW"/>
</dbReference>
<keyword evidence="11" id="KW-0535">Nitrogen fixation</keyword>
<dbReference type="GO" id="GO:0046872">
    <property type="term" value="F:metal ion binding"/>
    <property type="evidence" value="ECO:0007669"/>
    <property type="project" value="UniProtKB-KW"/>
</dbReference>
<keyword evidence="6" id="KW-0004">4Fe-4S</keyword>
<gene>
    <name evidence="16" type="ORF">SAMN05216245_101356</name>
</gene>
<dbReference type="UniPathway" id="UPA00782"/>
<dbReference type="SUPFAM" id="SSF102114">
    <property type="entry name" value="Radical SAM enzymes"/>
    <property type="match status" value="1"/>
</dbReference>
<evidence type="ECO:0000256" key="12">
    <source>
        <dbReference type="ARBA" id="ARBA00023239"/>
    </source>
</evidence>
<comment type="function">
    <text evidence="2">Involved in the biosynthesis of the iron-molybdenum cofactor (FeMo-co or M-cluster) found in the dinitrogenase enzyme of the nitrogenase complex in nitrogen-fixing microorganisms. NifB catalyzes the crucial step of radical SAM-dependent carbide insertion that occurs concomitant with the insertion of a 9th sulfur and the rearrangement/coupling of two [4Fe-4S] clusters into a [8Fe-9S-C] cluster, the precursor to the M-cluster.</text>
</comment>
<dbReference type="Gene3D" id="3.20.20.70">
    <property type="entry name" value="Aldolase class I"/>
    <property type="match status" value="1"/>
</dbReference>
<evidence type="ECO:0000256" key="2">
    <source>
        <dbReference type="ARBA" id="ARBA00003522"/>
    </source>
</evidence>
<evidence type="ECO:0000256" key="4">
    <source>
        <dbReference type="ARBA" id="ARBA00006804"/>
    </source>
</evidence>
<comment type="pathway">
    <text evidence="3">Cofactor biosynthesis; Fe-Mo cofactor biosynthesis.</text>
</comment>
<keyword evidence="9" id="KW-0408">Iron</keyword>
<evidence type="ECO:0000313" key="17">
    <source>
        <dbReference type="Proteomes" id="UP000198896"/>
    </source>
</evidence>
<evidence type="ECO:0000256" key="6">
    <source>
        <dbReference type="ARBA" id="ARBA00022485"/>
    </source>
</evidence>
<evidence type="ECO:0000256" key="1">
    <source>
        <dbReference type="ARBA" id="ARBA00001966"/>
    </source>
</evidence>
<sequence length="293" mass="32534">MTQESRRTNTTVQGNIFKSSVSAGENDFARHPCFSESLNQYARIHLPVAPACNIQCRYCLRKYCCANECRPGVTALVMTPVEALDWYLSQKKQFPEITVAGVAGPGDALANWPVVKETLRKIRAVDPEVYLCLSTNGLLLLEYAEELLESGVRFVTVTVNCVEAECGAKLYAFVNYKGTQFRGVEAAKLLFRQQVGGIRAAKKLGLFIKINCVAIDGINLDQIEKVANLADELQCDVMNIIPLLPVHGSELEKEKPPSCEQIEKLRQTCGKKIRQMKHCNHCRADAVGRLKGK</sequence>
<keyword evidence="7" id="KW-0949">S-adenosyl-L-methionine</keyword>
<evidence type="ECO:0000256" key="8">
    <source>
        <dbReference type="ARBA" id="ARBA00022723"/>
    </source>
</evidence>
<dbReference type="InterPro" id="IPR000385">
    <property type="entry name" value="MoaA_NifB_PqqE_Fe-S-bd_CS"/>
</dbReference>
<evidence type="ECO:0000313" key="16">
    <source>
        <dbReference type="EMBL" id="SFE09062.1"/>
    </source>
</evidence>
<evidence type="ECO:0000256" key="11">
    <source>
        <dbReference type="ARBA" id="ARBA00023231"/>
    </source>
</evidence>
<dbReference type="PANTHER" id="PTHR43787">
    <property type="entry name" value="FEMO COFACTOR BIOSYNTHESIS PROTEIN NIFB-RELATED"/>
    <property type="match status" value="1"/>
</dbReference>
<name>A0A1I1XP22_9FIRM</name>
<dbReference type="SFLD" id="SFLDG01067">
    <property type="entry name" value="SPASM/twitch_domain_containing"/>
    <property type="match status" value="1"/>
</dbReference>
<evidence type="ECO:0000256" key="10">
    <source>
        <dbReference type="ARBA" id="ARBA00023014"/>
    </source>
</evidence>
<dbReference type="STRING" id="1123323.SAMN05216245_101356"/>
<dbReference type="GO" id="GO:0032324">
    <property type="term" value="P:molybdopterin cofactor biosynthetic process"/>
    <property type="evidence" value="ECO:0007669"/>
    <property type="project" value="UniProtKB-ARBA"/>
</dbReference>
<dbReference type="AlphaFoldDB" id="A0A1I1XP22"/>
<accession>A0A1I1XP22</accession>
<dbReference type="PROSITE" id="PS51918">
    <property type="entry name" value="RADICAL_SAM"/>
    <property type="match status" value="1"/>
</dbReference>
<comment type="cofactor">
    <cofactor evidence="1">
        <name>[4Fe-4S] cluster</name>
        <dbReference type="ChEBI" id="CHEBI:49883"/>
    </cofactor>
</comment>
<dbReference type="Proteomes" id="UP000198896">
    <property type="component" value="Unassembled WGS sequence"/>
</dbReference>
<keyword evidence="10" id="KW-0411">Iron-sulfur</keyword>
<protein>
    <recommendedName>
        <fullName evidence="5">FeMo cofactor biosynthesis protein NifB</fullName>
    </recommendedName>
    <alternativeName>
        <fullName evidence="14">Nitrogenase cofactor maturase NifB</fullName>
    </alternativeName>
    <alternativeName>
        <fullName evidence="13">Radical SAM assemblase NifB</fullName>
    </alternativeName>
</protein>
<dbReference type="SFLD" id="SFLDF00281">
    <property type="entry name" value="FeMo_cofactor_biosynthesis_pro"/>
    <property type="match status" value="1"/>
</dbReference>
<evidence type="ECO:0000259" key="15">
    <source>
        <dbReference type="PROSITE" id="PS51918"/>
    </source>
</evidence>
<dbReference type="InterPro" id="IPR058240">
    <property type="entry name" value="rSAM_sf"/>
</dbReference>